<evidence type="ECO:0000313" key="1">
    <source>
        <dbReference type="EMBL" id="SDO19380.1"/>
    </source>
</evidence>
<dbReference type="AlphaFoldDB" id="A0A1H0HJU3"/>
<keyword evidence="2" id="KW-1185">Reference proteome</keyword>
<dbReference type="STRING" id="1090615.SAMN04515671_0099"/>
<dbReference type="EMBL" id="LT629710">
    <property type="protein sequence ID" value="SDO19380.1"/>
    <property type="molecule type" value="Genomic_DNA"/>
</dbReference>
<reference evidence="1 2" key="1">
    <citation type="submission" date="2016-10" db="EMBL/GenBank/DDBJ databases">
        <authorList>
            <person name="de Groot N.N."/>
        </authorList>
    </citation>
    <scope>NUCLEOTIDE SEQUENCE [LARGE SCALE GENOMIC DNA]</scope>
    <source>
        <strain evidence="2">P4-7,KCTC 19426,CECT 7604</strain>
    </source>
</reference>
<gene>
    <name evidence="1" type="ORF">SAMN04515671_0099</name>
</gene>
<protein>
    <recommendedName>
        <fullName evidence="3">DUF1684 domain-containing protein</fullName>
    </recommendedName>
</protein>
<dbReference type="Proteomes" id="UP000198741">
    <property type="component" value="Chromosome I"/>
</dbReference>
<evidence type="ECO:0000313" key="2">
    <source>
        <dbReference type="Proteomes" id="UP000198741"/>
    </source>
</evidence>
<proteinExistence type="predicted"/>
<name>A0A1H0HJU3_9ACTN</name>
<sequence length="201" mass="22170">MYLDLTDWRRTVAELYAGVRAEIDPPTAHRLWRIGRDELFRHHPQSPLEPTDPLRDSGLPYWPYDPTLRFTVPLEPAATPVSMTVPSGDGDIPMVLAGRVRLGGPIDSDVDVWWLDQYGGGLFLPLRDGTAGVESYGGGRYLLDTAKGADLGGDGAELTLDLNFLYHPSCRYSPEWSCPLAPAGDRVTARVEAGERMQFAT</sequence>
<dbReference type="OrthoDB" id="5493262at2"/>
<dbReference type="RefSeq" id="WP_090474066.1">
    <property type="nucleotide sequence ID" value="NZ_LT629710.1"/>
</dbReference>
<evidence type="ECO:0008006" key="3">
    <source>
        <dbReference type="Google" id="ProtNLM"/>
    </source>
</evidence>
<dbReference type="PANTHER" id="PTHR41913:SF1">
    <property type="entry name" value="DUF1684 DOMAIN-CONTAINING PROTEIN"/>
    <property type="match status" value="1"/>
</dbReference>
<dbReference type="Pfam" id="PF07920">
    <property type="entry name" value="DUF1684"/>
    <property type="match status" value="1"/>
</dbReference>
<dbReference type="PANTHER" id="PTHR41913">
    <property type="entry name" value="DUF1684 DOMAIN-CONTAINING PROTEIN"/>
    <property type="match status" value="1"/>
</dbReference>
<accession>A0A1H0HJU3</accession>
<organism evidence="1 2">
    <name type="scientific">Nakamurella panacisegetis</name>
    <dbReference type="NCBI Taxonomy" id="1090615"/>
    <lineage>
        <taxon>Bacteria</taxon>
        <taxon>Bacillati</taxon>
        <taxon>Actinomycetota</taxon>
        <taxon>Actinomycetes</taxon>
        <taxon>Nakamurellales</taxon>
        <taxon>Nakamurellaceae</taxon>
        <taxon>Nakamurella</taxon>
    </lineage>
</organism>
<dbReference type="InterPro" id="IPR012467">
    <property type="entry name" value="DUF1684"/>
</dbReference>